<dbReference type="PANTHER" id="PTHR19854:SF1">
    <property type="entry name" value="GUANINE NUCLEOTIDE-BINDING PROTEIN SUBUNIT BETA-LIKE PROTEIN 1"/>
    <property type="match status" value="1"/>
</dbReference>
<evidence type="ECO:0000256" key="2">
    <source>
        <dbReference type="ARBA" id="ARBA00022737"/>
    </source>
</evidence>
<accession>A0AAD9XKI5</accession>
<keyword evidence="2" id="KW-0677">Repeat</keyword>
<feature type="compositionally biased region" description="Basic and acidic residues" evidence="3">
    <location>
        <begin position="84"/>
        <end position="102"/>
    </location>
</feature>
<reference evidence="4" key="1">
    <citation type="journal article" date="2023" name="Plant J.">
        <title>Genome sequences and population genomics provide insights into the demographic history, inbreeding, and mutation load of two 'living fossil' tree species of Dipteronia.</title>
        <authorList>
            <person name="Feng Y."/>
            <person name="Comes H.P."/>
            <person name="Chen J."/>
            <person name="Zhu S."/>
            <person name="Lu R."/>
            <person name="Zhang X."/>
            <person name="Li P."/>
            <person name="Qiu J."/>
            <person name="Olsen K.M."/>
            <person name="Qiu Y."/>
        </authorList>
    </citation>
    <scope>NUCLEOTIDE SEQUENCE</scope>
    <source>
        <strain evidence="4">KIB01</strain>
    </source>
</reference>
<dbReference type="AlphaFoldDB" id="A0AAD9XKI5"/>
<feature type="region of interest" description="Disordered" evidence="3">
    <location>
        <begin position="77"/>
        <end position="125"/>
    </location>
</feature>
<dbReference type="Proteomes" id="UP001280121">
    <property type="component" value="Unassembled WGS sequence"/>
</dbReference>
<dbReference type="Gene3D" id="2.130.10.10">
    <property type="entry name" value="YVTN repeat-like/Quinoprotein amine dehydrogenase"/>
    <property type="match status" value="1"/>
</dbReference>
<dbReference type="InterPro" id="IPR015943">
    <property type="entry name" value="WD40/YVTN_repeat-like_dom_sf"/>
</dbReference>
<feature type="compositionally biased region" description="Polar residues" evidence="3">
    <location>
        <begin position="106"/>
        <end position="116"/>
    </location>
</feature>
<evidence type="ECO:0000256" key="3">
    <source>
        <dbReference type="SAM" id="MobiDB-lite"/>
    </source>
</evidence>
<name>A0AAD9XKI5_9ROSI</name>
<evidence type="ECO:0000313" key="4">
    <source>
        <dbReference type="EMBL" id="KAK2660668.1"/>
    </source>
</evidence>
<organism evidence="4 5">
    <name type="scientific">Dipteronia dyeriana</name>
    <dbReference type="NCBI Taxonomy" id="168575"/>
    <lineage>
        <taxon>Eukaryota</taxon>
        <taxon>Viridiplantae</taxon>
        <taxon>Streptophyta</taxon>
        <taxon>Embryophyta</taxon>
        <taxon>Tracheophyta</taxon>
        <taxon>Spermatophyta</taxon>
        <taxon>Magnoliopsida</taxon>
        <taxon>eudicotyledons</taxon>
        <taxon>Gunneridae</taxon>
        <taxon>Pentapetalae</taxon>
        <taxon>rosids</taxon>
        <taxon>malvids</taxon>
        <taxon>Sapindales</taxon>
        <taxon>Sapindaceae</taxon>
        <taxon>Hippocastanoideae</taxon>
        <taxon>Acereae</taxon>
        <taxon>Dipteronia</taxon>
    </lineage>
</organism>
<proteinExistence type="predicted"/>
<keyword evidence="5" id="KW-1185">Reference proteome</keyword>
<dbReference type="EMBL" id="JANJYI010000002">
    <property type="protein sequence ID" value="KAK2660668.1"/>
    <property type="molecule type" value="Genomic_DNA"/>
</dbReference>
<keyword evidence="1" id="KW-0853">WD repeat</keyword>
<sequence length="302" mass="33073">MHCLLSCLYRVHSAVHGIISVACSPLIGGNKVIRVGMELLKCWDIEEDGLSRNPTLTIRTNSYHFCKLSLVKMPRASAKVAEGPTHDSERESRETVDMERLHNSRGKTTGSEIECSTSHEDSTDAEGTNYVAVSGEQNSEVEIWDLNTAERIVRLSQNCSGGSPNISTKGRGMCMAVQAYLPSKSQGFINVLAGYEDGSMLLCDIRNPGILITAAKFHLEPGVGSRIWRSAMYTASSSFSFSNIFVLEQPGISSISIRLDGKIAATAGWDHRKILKLSTVQYVLDVQERAMHSLNGEISKFA</sequence>
<evidence type="ECO:0000313" key="5">
    <source>
        <dbReference type="Proteomes" id="UP001280121"/>
    </source>
</evidence>
<comment type="caution">
    <text evidence="4">The sequence shown here is derived from an EMBL/GenBank/DDBJ whole genome shotgun (WGS) entry which is preliminary data.</text>
</comment>
<gene>
    <name evidence="4" type="ORF">Ddye_007201</name>
</gene>
<dbReference type="PANTHER" id="PTHR19854">
    <property type="entry name" value="TRANSDUCIN BETA-LIKE 3"/>
    <property type="match status" value="1"/>
</dbReference>
<dbReference type="SUPFAM" id="SSF50978">
    <property type="entry name" value="WD40 repeat-like"/>
    <property type="match status" value="1"/>
</dbReference>
<dbReference type="InterPro" id="IPR036322">
    <property type="entry name" value="WD40_repeat_dom_sf"/>
</dbReference>
<evidence type="ECO:0000256" key="1">
    <source>
        <dbReference type="ARBA" id="ARBA00022574"/>
    </source>
</evidence>
<protein>
    <submittedName>
        <fullName evidence="4">Uncharacterized protein</fullName>
    </submittedName>
</protein>